<dbReference type="EMBL" id="BTTX01000001">
    <property type="protein sequence ID" value="GMU04878.1"/>
    <property type="molecule type" value="Genomic_DNA"/>
</dbReference>
<name>A0ABQ6QLK1_9BACT</name>
<evidence type="ECO:0008006" key="3">
    <source>
        <dbReference type="Google" id="ProtNLM"/>
    </source>
</evidence>
<accession>A0ABQ6QLK1</accession>
<comment type="caution">
    <text evidence="1">The sequence shown here is derived from an EMBL/GenBank/DDBJ whole genome shotgun (WGS) entry which is preliminary data.</text>
</comment>
<reference evidence="1 2" key="1">
    <citation type="journal article" date="2024" name="Arch. Microbiol.">
        <title>Corallococcus caeni sp. nov., a novel myxobacterium isolated from activated sludge.</title>
        <authorList>
            <person name="Tomita S."/>
            <person name="Nakai R."/>
            <person name="Kuroda K."/>
            <person name="Kurashita H."/>
            <person name="Hatamoto M."/>
            <person name="Yamaguchi T."/>
            <person name="Narihiro T."/>
        </authorList>
    </citation>
    <scope>NUCLEOTIDE SEQUENCE [LARGE SCALE GENOMIC DNA]</scope>
    <source>
        <strain evidence="1 2">NO1</strain>
    </source>
</reference>
<protein>
    <recommendedName>
        <fullName evidence="3">Lipoprotein</fullName>
    </recommendedName>
</protein>
<organism evidence="1 2">
    <name type="scientific">Corallococcus caeni</name>
    <dbReference type="NCBI Taxonomy" id="3082388"/>
    <lineage>
        <taxon>Bacteria</taxon>
        <taxon>Pseudomonadati</taxon>
        <taxon>Myxococcota</taxon>
        <taxon>Myxococcia</taxon>
        <taxon>Myxococcales</taxon>
        <taxon>Cystobacterineae</taxon>
        <taxon>Myxococcaceae</taxon>
        <taxon>Corallococcus</taxon>
    </lineage>
</organism>
<evidence type="ECO:0000313" key="1">
    <source>
        <dbReference type="EMBL" id="GMU04878.1"/>
    </source>
</evidence>
<dbReference type="Proteomes" id="UP001342631">
    <property type="component" value="Unassembled WGS sequence"/>
</dbReference>
<keyword evidence="2" id="KW-1185">Reference proteome</keyword>
<proteinExistence type="predicted"/>
<evidence type="ECO:0000313" key="2">
    <source>
        <dbReference type="Proteomes" id="UP001342631"/>
    </source>
</evidence>
<sequence length="164" mass="17753">MAGQAARRRWLPVAVVLSLPTACVGPTDRTVVTGRILPKQIRFVTLREATPGEEGGQRSACVHIRITRANTSESVLCRFGVETPLRTHEGVISLPLAQRIAADRINEASQAVFSSATLDSPLGMLCELMKAQLRTTFEASLAGARFRAQCDERAPPVLFGNVNL</sequence>
<gene>
    <name evidence="1" type="ORF">ASNO1_11300</name>
</gene>